<keyword evidence="2 4" id="KW-0238">DNA-binding</keyword>
<accession>A0A840P2R8</accession>
<dbReference type="PANTHER" id="PTHR30055">
    <property type="entry name" value="HTH-TYPE TRANSCRIPTIONAL REGULATOR RUTR"/>
    <property type="match status" value="1"/>
</dbReference>
<dbReference type="GO" id="GO:0000150">
    <property type="term" value="F:DNA strand exchange activity"/>
    <property type="evidence" value="ECO:0007669"/>
    <property type="project" value="InterPro"/>
</dbReference>
<dbReference type="InterPro" id="IPR001647">
    <property type="entry name" value="HTH_TetR"/>
</dbReference>
<dbReference type="AlphaFoldDB" id="A0A840P2R8"/>
<reference evidence="6 7" key="1">
    <citation type="submission" date="2020-08" db="EMBL/GenBank/DDBJ databases">
        <title>Genomic Encyclopedia of Type Strains, Phase IV (KMG-IV): sequencing the most valuable type-strain genomes for metagenomic binning, comparative biology and taxonomic classification.</title>
        <authorList>
            <person name="Goeker M."/>
        </authorList>
    </citation>
    <scope>NUCLEOTIDE SEQUENCE [LARGE SCALE GENOMIC DNA]</scope>
    <source>
        <strain evidence="6 7">DSM 45615</strain>
    </source>
</reference>
<dbReference type="InterPro" id="IPR009057">
    <property type="entry name" value="Homeodomain-like_sf"/>
</dbReference>
<dbReference type="GO" id="GO:0000976">
    <property type="term" value="F:transcription cis-regulatory region binding"/>
    <property type="evidence" value="ECO:0007669"/>
    <property type="project" value="TreeGrafter"/>
</dbReference>
<dbReference type="InterPro" id="IPR050109">
    <property type="entry name" value="HTH-type_TetR-like_transc_reg"/>
</dbReference>
<dbReference type="PANTHER" id="PTHR30055:SF234">
    <property type="entry name" value="HTH-TYPE TRANSCRIPTIONAL REGULATOR BETI"/>
    <property type="match status" value="1"/>
</dbReference>
<evidence type="ECO:0000259" key="5">
    <source>
        <dbReference type="PROSITE" id="PS50977"/>
    </source>
</evidence>
<dbReference type="EMBL" id="JACHGN010000001">
    <property type="protein sequence ID" value="MBB5130335.1"/>
    <property type="molecule type" value="Genomic_DNA"/>
</dbReference>
<evidence type="ECO:0000256" key="3">
    <source>
        <dbReference type="ARBA" id="ARBA00023163"/>
    </source>
</evidence>
<dbReference type="SUPFAM" id="SSF46689">
    <property type="entry name" value="Homeodomain-like"/>
    <property type="match status" value="2"/>
</dbReference>
<dbReference type="Pfam" id="PF02796">
    <property type="entry name" value="HTH_7"/>
    <property type="match status" value="1"/>
</dbReference>
<name>A0A840P2R8_9ACTN</name>
<dbReference type="Gene3D" id="1.10.357.10">
    <property type="entry name" value="Tetracycline Repressor, domain 2"/>
    <property type="match status" value="1"/>
</dbReference>
<dbReference type="RefSeq" id="WP_185047247.1">
    <property type="nucleotide sequence ID" value="NZ_BAABIX010000072.1"/>
</dbReference>
<dbReference type="GO" id="GO:0003700">
    <property type="term" value="F:DNA-binding transcription factor activity"/>
    <property type="evidence" value="ECO:0007669"/>
    <property type="project" value="TreeGrafter"/>
</dbReference>
<keyword evidence="3" id="KW-0804">Transcription</keyword>
<feature type="domain" description="HTH tetR-type" evidence="5">
    <location>
        <begin position="3"/>
        <end position="63"/>
    </location>
</feature>
<feature type="DNA-binding region" description="H-T-H motif" evidence="4">
    <location>
        <begin position="26"/>
        <end position="45"/>
    </location>
</feature>
<dbReference type="PRINTS" id="PR00455">
    <property type="entry name" value="HTHTETR"/>
</dbReference>
<protein>
    <submittedName>
        <fullName evidence="6">AcrR family transcriptional regulator</fullName>
    </submittedName>
</protein>
<sequence length="245" mass="26785">MDGSTRERILRAAQELFAQHGYQQTSVRAIAERLGLTKTAVLYHFGTKAEILSALATPILDDLAAAVTPDPDPGSGSGDPEVVRWRTMERVLDTWIRHRHALRIMLRDITLFTKAPAYTRFVMLMSRANELVAGPAPSFADRVRAAQAVAMLSDPVIVLADAPEEDLRREVLAGARRLFAAEPPTATGTQGGAARRRGGRPPAMTAELVERARRLQSEGRLSMAEIAAELGVSRATLYRHLPSQN</sequence>
<proteinExistence type="predicted"/>
<dbReference type="Gene3D" id="1.10.10.60">
    <property type="entry name" value="Homeodomain-like"/>
    <property type="match status" value="1"/>
</dbReference>
<evidence type="ECO:0000313" key="6">
    <source>
        <dbReference type="EMBL" id="MBB5130335.1"/>
    </source>
</evidence>
<keyword evidence="1" id="KW-0805">Transcription regulation</keyword>
<evidence type="ECO:0000256" key="2">
    <source>
        <dbReference type="ARBA" id="ARBA00023125"/>
    </source>
</evidence>
<evidence type="ECO:0000313" key="7">
    <source>
        <dbReference type="Proteomes" id="UP000578449"/>
    </source>
</evidence>
<evidence type="ECO:0000256" key="4">
    <source>
        <dbReference type="PROSITE-ProRule" id="PRU00335"/>
    </source>
</evidence>
<gene>
    <name evidence="6" type="ORF">HNP84_000023</name>
</gene>
<comment type="caution">
    <text evidence="6">The sequence shown here is derived from an EMBL/GenBank/DDBJ whole genome shotgun (WGS) entry which is preliminary data.</text>
</comment>
<dbReference type="Pfam" id="PF00440">
    <property type="entry name" value="TetR_N"/>
    <property type="match status" value="1"/>
</dbReference>
<keyword evidence="7" id="KW-1185">Reference proteome</keyword>
<evidence type="ECO:0000256" key="1">
    <source>
        <dbReference type="ARBA" id="ARBA00023015"/>
    </source>
</evidence>
<dbReference type="Proteomes" id="UP000578449">
    <property type="component" value="Unassembled WGS sequence"/>
</dbReference>
<dbReference type="PROSITE" id="PS50977">
    <property type="entry name" value="HTH_TETR_2"/>
    <property type="match status" value="1"/>
</dbReference>
<organism evidence="6 7">
    <name type="scientific">Thermocatellispora tengchongensis</name>
    <dbReference type="NCBI Taxonomy" id="1073253"/>
    <lineage>
        <taxon>Bacteria</taxon>
        <taxon>Bacillati</taxon>
        <taxon>Actinomycetota</taxon>
        <taxon>Actinomycetes</taxon>
        <taxon>Streptosporangiales</taxon>
        <taxon>Streptosporangiaceae</taxon>
        <taxon>Thermocatellispora</taxon>
    </lineage>
</organism>
<dbReference type="InterPro" id="IPR006120">
    <property type="entry name" value="Resolvase_HTH_dom"/>
</dbReference>